<keyword evidence="2" id="KW-1185">Reference proteome</keyword>
<organism evidence="1 2">
    <name type="scientific">Cymbomonas tetramitiformis</name>
    <dbReference type="NCBI Taxonomy" id="36881"/>
    <lineage>
        <taxon>Eukaryota</taxon>
        <taxon>Viridiplantae</taxon>
        <taxon>Chlorophyta</taxon>
        <taxon>Pyramimonadophyceae</taxon>
        <taxon>Pyramimonadales</taxon>
        <taxon>Pyramimonadaceae</taxon>
        <taxon>Cymbomonas</taxon>
    </lineage>
</organism>
<dbReference type="EMBL" id="LGRX02033870">
    <property type="protein sequence ID" value="KAK3239587.1"/>
    <property type="molecule type" value="Genomic_DNA"/>
</dbReference>
<proteinExistence type="predicted"/>
<dbReference type="Proteomes" id="UP001190700">
    <property type="component" value="Unassembled WGS sequence"/>
</dbReference>
<gene>
    <name evidence="1" type="ORF">CYMTET_50493</name>
</gene>
<comment type="caution">
    <text evidence="1">The sequence shown here is derived from an EMBL/GenBank/DDBJ whole genome shotgun (WGS) entry which is preliminary data.</text>
</comment>
<reference evidence="1 2" key="1">
    <citation type="journal article" date="2015" name="Genome Biol. Evol.">
        <title>Comparative Genomics of a Bacterivorous Green Alga Reveals Evolutionary Causalities and Consequences of Phago-Mixotrophic Mode of Nutrition.</title>
        <authorList>
            <person name="Burns J.A."/>
            <person name="Paasch A."/>
            <person name="Narechania A."/>
            <person name="Kim E."/>
        </authorList>
    </citation>
    <scope>NUCLEOTIDE SEQUENCE [LARGE SCALE GENOMIC DNA]</scope>
    <source>
        <strain evidence="1 2">PLY_AMNH</strain>
    </source>
</reference>
<dbReference type="AlphaFoldDB" id="A0AAE0ETM7"/>
<name>A0AAE0ETM7_9CHLO</name>
<evidence type="ECO:0000313" key="2">
    <source>
        <dbReference type="Proteomes" id="UP001190700"/>
    </source>
</evidence>
<evidence type="ECO:0000313" key="1">
    <source>
        <dbReference type="EMBL" id="KAK3239587.1"/>
    </source>
</evidence>
<sequence>MKLRRLANGDKRGRYLPTHRVDMEQTREGFISGLQDTCKEKRAKLRKKQASMKSFNGTGCNLTTDLSNVDEVQLQNVVKINIVLLNNLKGVPLEASSAAKALEALS</sequence>
<protein>
    <submittedName>
        <fullName evidence="1">Uncharacterized protein</fullName>
    </submittedName>
</protein>
<accession>A0AAE0ETM7</accession>